<evidence type="ECO:0008006" key="3">
    <source>
        <dbReference type="Google" id="ProtNLM"/>
    </source>
</evidence>
<dbReference type="AlphaFoldDB" id="A0A5J6LHF9"/>
<dbReference type="Proteomes" id="UP000325606">
    <property type="component" value="Chromosome"/>
</dbReference>
<protein>
    <recommendedName>
        <fullName evidence="3">Flagellar protein FliT</fullName>
    </recommendedName>
</protein>
<evidence type="ECO:0000313" key="2">
    <source>
        <dbReference type="Proteomes" id="UP000325606"/>
    </source>
</evidence>
<dbReference type="RefSeq" id="WP_151057464.1">
    <property type="nucleotide sequence ID" value="NZ_CP044222.1"/>
</dbReference>
<evidence type="ECO:0000313" key="1">
    <source>
        <dbReference type="EMBL" id="QEW07742.1"/>
    </source>
</evidence>
<keyword evidence="2" id="KW-1185">Reference proteome</keyword>
<sequence length="108" mass="12589">MKPLAQLAQELCQLTDAAVNCCKNEDWQKLELYQEQRAVVLQQLRELVEQQPRLDEQTAAEFQEAMLSTRAADQMIQARVKQVRQILLDENSDLLKTRKASRVYQQND</sequence>
<proteinExistence type="predicted"/>
<gene>
    <name evidence="1" type="ORF">F5I99_15260</name>
</gene>
<reference evidence="1 2" key="1">
    <citation type="submission" date="2019-09" db="EMBL/GenBank/DDBJ databases">
        <title>Nitrincola iocasae sp. nov., a bacterium isolated from the sediment collected at a cold seep field in South China Sea.</title>
        <authorList>
            <person name="Zhang H."/>
            <person name="Wang H."/>
            <person name="Li C."/>
        </authorList>
    </citation>
    <scope>NUCLEOTIDE SEQUENCE [LARGE SCALE GENOMIC DNA]</scope>
    <source>
        <strain evidence="1 2">KXZD1103</strain>
    </source>
</reference>
<name>A0A5J6LHF9_9GAMM</name>
<dbReference type="KEGG" id="nik:F5I99_15260"/>
<dbReference type="EMBL" id="CP044222">
    <property type="protein sequence ID" value="QEW07742.1"/>
    <property type="molecule type" value="Genomic_DNA"/>
</dbReference>
<accession>A0A5J6LHF9</accession>
<organism evidence="1 2">
    <name type="scientific">Nitrincola iocasae</name>
    <dbReference type="NCBI Taxonomy" id="2614693"/>
    <lineage>
        <taxon>Bacteria</taxon>
        <taxon>Pseudomonadati</taxon>
        <taxon>Pseudomonadota</taxon>
        <taxon>Gammaproteobacteria</taxon>
        <taxon>Oceanospirillales</taxon>
        <taxon>Oceanospirillaceae</taxon>
        <taxon>Nitrincola</taxon>
    </lineage>
</organism>